<accession>A0ABS6YB23</accession>
<dbReference type="Proteomes" id="UP000788426">
    <property type="component" value="Unassembled WGS sequence"/>
</dbReference>
<feature type="domain" description="4'-phosphopantetheinyl transferase" evidence="1">
    <location>
        <begin position="105"/>
        <end position="194"/>
    </location>
</feature>
<dbReference type="GO" id="GO:0016740">
    <property type="term" value="F:transferase activity"/>
    <property type="evidence" value="ECO:0007669"/>
    <property type="project" value="UniProtKB-KW"/>
</dbReference>
<proteinExistence type="predicted"/>
<evidence type="ECO:0000313" key="2">
    <source>
        <dbReference type="EMBL" id="MBW4768457.1"/>
    </source>
</evidence>
<dbReference type="EMBL" id="JAHXCT010000001">
    <property type="protein sequence ID" value="MBW4768457.1"/>
    <property type="molecule type" value="Genomic_DNA"/>
</dbReference>
<dbReference type="Pfam" id="PF01648">
    <property type="entry name" value="ACPS"/>
    <property type="match status" value="1"/>
</dbReference>
<organism evidence="2 3">
    <name type="scientific">Hoylesella nanceiensis</name>
    <dbReference type="NCBI Taxonomy" id="425941"/>
    <lineage>
        <taxon>Bacteria</taxon>
        <taxon>Pseudomonadati</taxon>
        <taxon>Bacteroidota</taxon>
        <taxon>Bacteroidia</taxon>
        <taxon>Bacteroidales</taxon>
        <taxon>Prevotellaceae</taxon>
        <taxon>Hoylesella</taxon>
    </lineage>
</organism>
<evidence type="ECO:0000259" key="1">
    <source>
        <dbReference type="Pfam" id="PF01648"/>
    </source>
</evidence>
<dbReference type="RefSeq" id="WP_219479257.1">
    <property type="nucleotide sequence ID" value="NZ_CAURBD010000003.1"/>
</dbReference>
<evidence type="ECO:0000313" key="3">
    <source>
        <dbReference type="Proteomes" id="UP000788426"/>
    </source>
</evidence>
<dbReference type="InterPro" id="IPR008278">
    <property type="entry name" value="4-PPantetheinyl_Trfase_dom"/>
</dbReference>
<keyword evidence="2" id="KW-0808">Transferase</keyword>
<protein>
    <submittedName>
        <fullName evidence="2">4'-phosphopantetheinyl transferase superfamily protein</fullName>
    </submittedName>
</protein>
<comment type="caution">
    <text evidence="2">The sequence shown here is derived from an EMBL/GenBank/DDBJ whole genome shotgun (WGS) entry which is preliminary data.</text>
</comment>
<gene>
    <name evidence="2" type="ORF">KZO38_01550</name>
</gene>
<sequence>MPQLSVEKINPHTTLLVWKITETEEQLKSQLPESVLETITNKNYKSESRRLEVMATYALLTSYLKAPSVIIDHNSNGQPLLDGFYISISHTNGYACVLLSTQKVVAIDIEYRSDRIERIRSKFLRSDEAFTSIEDLLLVWSAKETLYKYFSEDDLMYNEMKVESISDSFLSMTNLKTNEKKMVSYLSTPNYVLTYLV</sequence>
<name>A0ABS6YB23_9BACT</name>
<keyword evidence="3" id="KW-1185">Reference proteome</keyword>
<reference evidence="2 3" key="1">
    <citation type="submission" date="2021-07" db="EMBL/GenBank/DDBJ databases">
        <title>Genomic diversity and antimicrobial resistance of Prevotella spp. isolated from chronic lung disease airways.</title>
        <authorList>
            <person name="Webb K.A."/>
            <person name="Olagoke O.S."/>
            <person name="Baird T."/>
            <person name="Neill J."/>
            <person name="Pham A."/>
            <person name="Wells T.J."/>
            <person name="Ramsay K.A."/>
            <person name="Bell S.C."/>
            <person name="Sarovich D.S."/>
            <person name="Price E.P."/>
        </authorList>
    </citation>
    <scope>NUCLEOTIDE SEQUENCE [LARGE SCALE GENOMIC DNA]</scope>
    <source>
        <strain evidence="2 3">SCHI0011.S.12</strain>
    </source>
</reference>